<feature type="transmembrane region" description="Helical" evidence="2">
    <location>
        <begin position="42"/>
        <end position="68"/>
    </location>
</feature>
<accession>A0A813BT20</accession>
<feature type="non-terminal residue" evidence="3">
    <location>
        <position position="247"/>
    </location>
</feature>
<evidence type="ECO:0000256" key="2">
    <source>
        <dbReference type="SAM" id="Phobius"/>
    </source>
</evidence>
<feature type="compositionally biased region" description="Low complexity" evidence="1">
    <location>
        <begin position="144"/>
        <end position="154"/>
    </location>
</feature>
<dbReference type="EMBL" id="CAJNJA010078086">
    <property type="protein sequence ID" value="CAE7921581.1"/>
    <property type="molecule type" value="Genomic_DNA"/>
</dbReference>
<dbReference type="AlphaFoldDB" id="A0A813BT20"/>
<name>A0A813BT20_9DINO</name>
<feature type="compositionally biased region" description="Basic and acidic residues" evidence="1">
    <location>
        <begin position="155"/>
        <end position="164"/>
    </location>
</feature>
<dbReference type="OrthoDB" id="2113294at2759"/>
<evidence type="ECO:0000313" key="4">
    <source>
        <dbReference type="Proteomes" id="UP000601435"/>
    </source>
</evidence>
<feature type="region of interest" description="Disordered" evidence="1">
    <location>
        <begin position="1"/>
        <end position="35"/>
    </location>
</feature>
<organism evidence="3 4">
    <name type="scientific">Symbiodinium necroappetens</name>
    <dbReference type="NCBI Taxonomy" id="1628268"/>
    <lineage>
        <taxon>Eukaryota</taxon>
        <taxon>Sar</taxon>
        <taxon>Alveolata</taxon>
        <taxon>Dinophyceae</taxon>
        <taxon>Suessiales</taxon>
        <taxon>Symbiodiniaceae</taxon>
        <taxon>Symbiodinium</taxon>
    </lineage>
</organism>
<reference evidence="3" key="1">
    <citation type="submission" date="2021-02" db="EMBL/GenBank/DDBJ databases">
        <authorList>
            <person name="Dougan E. K."/>
            <person name="Rhodes N."/>
            <person name="Thang M."/>
            <person name="Chan C."/>
        </authorList>
    </citation>
    <scope>NUCLEOTIDE SEQUENCE</scope>
</reference>
<keyword evidence="2" id="KW-0472">Membrane</keyword>
<evidence type="ECO:0000256" key="1">
    <source>
        <dbReference type="SAM" id="MobiDB-lite"/>
    </source>
</evidence>
<dbReference type="Proteomes" id="UP000601435">
    <property type="component" value="Unassembled WGS sequence"/>
</dbReference>
<keyword evidence="2" id="KW-0812">Transmembrane</keyword>
<feature type="region of interest" description="Disordered" evidence="1">
    <location>
        <begin position="119"/>
        <end position="247"/>
    </location>
</feature>
<keyword evidence="4" id="KW-1185">Reference proteome</keyword>
<gene>
    <name evidence="3" type="ORF">SNEC2469_LOCUS31782</name>
</gene>
<comment type="caution">
    <text evidence="3">The sequence shown here is derived from an EMBL/GenBank/DDBJ whole genome shotgun (WGS) entry which is preliminary data.</text>
</comment>
<keyword evidence="2" id="KW-1133">Transmembrane helix</keyword>
<proteinExistence type="predicted"/>
<evidence type="ECO:0000313" key="3">
    <source>
        <dbReference type="EMBL" id="CAE7921581.1"/>
    </source>
</evidence>
<protein>
    <submittedName>
        <fullName evidence="3">Uncharacterized protein</fullName>
    </submittedName>
</protein>
<sequence length="247" mass="25487">MPWPGQRGAQKRAPGIEKLSARDSGRRGGKSQPSWQPGRTDFVMFFLFALLLATVTSFISLHIVLAGVEKASAPTPRRLKSFASQLLARATGMSISSTTAAGGLTSGVATGLPQASSIAPGKAMEVRTPSNTGSYHVGLPPAVPRRSASSPQSRGQEEARDTGKTHAGLPKAIVKRASPAPPGSEAARTSPSPHVGLPKAVPKSPQSPAVQQERGRQQPQAAAPTGPKDAGLPQAVPKSSIPGRPVQ</sequence>